<accession>A0ABN9X180</accession>
<feature type="region of interest" description="Disordered" evidence="1">
    <location>
        <begin position="494"/>
        <end position="522"/>
    </location>
</feature>
<evidence type="ECO:0000256" key="1">
    <source>
        <dbReference type="SAM" id="MobiDB-lite"/>
    </source>
</evidence>
<reference evidence="2" key="1">
    <citation type="submission" date="2023-10" db="EMBL/GenBank/DDBJ databases">
        <authorList>
            <person name="Chen Y."/>
            <person name="Shah S."/>
            <person name="Dougan E. K."/>
            <person name="Thang M."/>
            <person name="Chan C."/>
        </authorList>
    </citation>
    <scope>NUCLEOTIDE SEQUENCE [LARGE SCALE GENOMIC DNA]</scope>
</reference>
<proteinExistence type="predicted"/>
<protein>
    <submittedName>
        <fullName evidence="2">Uncharacterized protein</fullName>
    </submittedName>
</protein>
<name>A0ABN9X180_9DINO</name>
<sequence length="900" mass="94405">AMSAERLAAQQLSEAGAQLAPTLTAQHLPANASKTHFLASTPCRGARAEGQAAAPWLAQVAGVRVDAVFKAGPPSGFLWGRAVVGIPDGDLRCMRIAARRSAERLPNGASLRLGLRAAEALRGRDLGPEVLAVGKAASMAPAAPQSGAVSQSAFVAEVNRATIGQRAATAPWAQCRAPIDALILALGRIGWGAGPTSETRELGRHASGRHGRPLFWGAIGELIGPCGPLGRSEKAAFASVFASAHWPQQRLVVAKERDRGSCLLCSAVIGTLFHRLFGCPALEVSENGILEATCHGTARADLCPQRTATGAEDFACWVLTEVAGLGRRVLRVDCASTVSCLRSFAVFGPEDYEVRKVQPRLTWEQVLEGRVSELDAWQQDLMVEAERGARRASDRRELGRHAEGGRHRHPILWDAIRELIGPRDSMGPREKAAFVSVLANAHWPQQRFLAAKERDRGSCLLCVASNGTLSHRLFGCPALEAVRKDSCSARLKRRAQRARQPGEAAAKDSARHWLPAPMLRPPGPGSDMAIRCFRKPDDGFLRGRSFLGGSALGPTHAATRRAGWAICQVSENGILEAACHGTARADLCPQRAAINAELFACRMLTEVAGLGRRVPRVDCAFAVSCLRRGLQCAIGAGRPGARLWSRFFVVFGPGDYEVRKVPARLAWAQVQEGRVLELKWRGSRACLRGRMGRRPVAAFDGDPSSRPAEAAATGSAPKRERSTASAATALGLGAGPPIVLGRCLRCALADGAGEGTAERLVSCSRCGADADVDGGRRGKEKAIRGPDGLRQLDIASELRGDILAWFGALPEEAAPAAPVGPAGREGGGGGAATSCASCSSPEGGPQAAAGPVRGGPRGAAHGRPAAAVASSGSAAAAISRPEATQARGLDEAGMADWAGE</sequence>
<keyword evidence="3" id="KW-1185">Reference proteome</keyword>
<comment type="caution">
    <text evidence="2">The sequence shown here is derived from an EMBL/GenBank/DDBJ whole genome shotgun (WGS) entry which is preliminary data.</text>
</comment>
<evidence type="ECO:0000313" key="2">
    <source>
        <dbReference type="EMBL" id="CAK0891685.1"/>
    </source>
</evidence>
<organism evidence="2 3">
    <name type="scientific">Prorocentrum cordatum</name>
    <dbReference type="NCBI Taxonomy" id="2364126"/>
    <lineage>
        <taxon>Eukaryota</taxon>
        <taxon>Sar</taxon>
        <taxon>Alveolata</taxon>
        <taxon>Dinophyceae</taxon>
        <taxon>Prorocentrales</taxon>
        <taxon>Prorocentraceae</taxon>
        <taxon>Prorocentrum</taxon>
    </lineage>
</organism>
<dbReference type="Proteomes" id="UP001189429">
    <property type="component" value="Unassembled WGS sequence"/>
</dbReference>
<evidence type="ECO:0000313" key="3">
    <source>
        <dbReference type="Proteomes" id="UP001189429"/>
    </source>
</evidence>
<feature type="non-terminal residue" evidence="2">
    <location>
        <position position="900"/>
    </location>
</feature>
<feature type="non-terminal residue" evidence="2">
    <location>
        <position position="1"/>
    </location>
</feature>
<feature type="region of interest" description="Disordered" evidence="1">
    <location>
        <begin position="814"/>
        <end position="900"/>
    </location>
</feature>
<dbReference type="EMBL" id="CAUYUJ010019504">
    <property type="protein sequence ID" value="CAK0891685.1"/>
    <property type="molecule type" value="Genomic_DNA"/>
</dbReference>
<feature type="region of interest" description="Disordered" evidence="1">
    <location>
        <begin position="697"/>
        <end position="724"/>
    </location>
</feature>
<gene>
    <name evidence="2" type="ORF">PCOR1329_LOCUS71549</name>
</gene>
<feature type="compositionally biased region" description="Low complexity" evidence="1">
    <location>
        <begin position="858"/>
        <end position="879"/>
    </location>
</feature>